<name>L7THJ4_9CAUD</name>
<organism evidence="1 2">
    <name type="scientific">Halorubrum sodomense tailed virus 2</name>
    <dbReference type="NCBI Taxonomy" id="1262527"/>
    <lineage>
        <taxon>Viruses</taxon>
        <taxon>Duplodnaviria</taxon>
        <taxon>Heunggongvirae</taxon>
        <taxon>Uroviricota</taxon>
        <taxon>Caudoviricetes</taxon>
        <taxon>Thumleimavirales</taxon>
        <taxon>Hafunaviridae</taxon>
        <taxon>Mincapvirus</taxon>
        <taxon>Mincapvirus eilatense</taxon>
        <taxon>Mincapvirus HSTV2</taxon>
    </lineage>
</organism>
<protein>
    <submittedName>
        <fullName evidence="1">Uncharacterized protein</fullName>
    </submittedName>
</protein>
<gene>
    <name evidence="1" type="primary">37</name>
    <name evidence="1" type="ORF">HSTV2_37</name>
</gene>
<sequence length="168" mass="19152">MLPKFLLDADDDWQEGFRGYWFPKLHGTLDGLGDLIGVPLYAVGTTGFDQYVAKLNEGEEAIEEEFVDMGFRRNPVACFKSLPDGRDSEGSWVLLHEDAPDFVAPGMQLHVTMYERKDRQPGRELYAHYEDDWRVAPLAHLRSKNLSVTAGVEIAHDYFDQKSFLVLN</sequence>
<evidence type="ECO:0000313" key="2">
    <source>
        <dbReference type="Proteomes" id="UP000011138"/>
    </source>
</evidence>
<dbReference type="RefSeq" id="YP_007379116.1">
    <property type="nucleotide sequence ID" value="NC_020159.1"/>
</dbReference>
<dbReference type="OrthoDB" id="14381at10239"/>
<evidence type="ECO:0000313" key="1">
    <source>
        <dbReference type="EMBL" id="AGC34306.1"/>
    </source>
</evidence>
<reference evidence="1 2" key="1">
    <citation type="journal article" date="2013" name="J. Virol.">
        <title>Insights into head-tailed viruses infecting extremely halophilic archaea.</title>
        <authorList>
            <person name="Pietila M.K."/>
            <person name="Laurinmaki P."/>
            <person name="Russell D.A."/>
            <person name="Ko C.C."/>
            <person name="Jacobs-Sera D."/>
            <person name="Butcher S.J."/>
            <person name="Bamford D.H."/>
            <person name="Hendrix R.W."/>
        </authorList>
    </citation>
    <scope>NUCLEOTIDE SEQUENCE [LARGE SCALE GENOMIC DNA]</scope>
</reference>
<proteinExistence type="predicted"/>
<keyword evidence="2" id="KW-1185">Reference proteome</keyword>
<dbReference type="GeneID" id="14477175"/>
<dbReference type="KEGG" id="vg:14477175"/>
<accession>L7THJ4</accession>
<dbReference type="EMBL" id="KC117376">
    <property type="protein sequence ID" value="AGC34306.1"/>
    <property type="molecule type" value="Genomic_DNA"/>
</dbReference>
<dbReference type="Proteomes" id="UP000011138">
    <property type="component" value="Segment"/>
</dbReference>